<dbReference type="InterPro" id="IPR001845">
    <property type="entry name" value="HTH_ArsR_DNA-bd_dom"/>
</dbReference>
<keyword evidence="1" id="KW-0805">Transcription regulation</keyword>
<dbReference type="Pfam" id="PF01022">
    <property type="entry name" value="HTH_5"/>
    <property type="match status" value="1"/>
</dbReference>
<dbReference type="AlphaFoldDB" id="A0A2W5Z8Z2"/>
<dbReference type="RefSeq" id="WP_337313532.1">
    <property type="nucleotide sequence ID" value="NZ_JAEKNS010000142.1"/>
</dbReference>
<reference evidence="6" key="2">
    <citation type="submission" date="2018-05" db="EMBL/GenBank/DDBJ databases">
        <authorList>
            <person name="Ferrari B."/>
        </authorList>
    </citation>
    <scope>NUCLEOTIDE SEQUENCE</scope>
    <source>
        <strain evidence="6">RRmetagenome_bin12</strain>
    </source>
</reference>
<dbReference type="NCBIfam" id="NF033788">
    <property type="entry name" value="HTH_metalloreg"/>
    <property type="match status" value="1"/>
</dbReference>
<evidence type="ECO:0000313" key="7">
    <source>
        <dbReference type="Proteomes" id="UP000248724"/>
    </source>
</evidence>
<proteinExistence type="predicted"/>
<evidence type="ECO:0000256" key="2">
    <source>
        <dbReference type="ARBA" id="ARBA00023125"/>
    </source>
</evidence>
<evidence type="ECO:0000313" key="6">
    <source>
        <dbReference type="EMBL" id="PZR81832.1"/>
    </source>
</evidence>
<dbReference type="Proteomes" id="UP000248724">
    <property type="component" value="Unassembled WGS sequence"/>
</dbReference>
<evidence type="ECO:0000256" key="1">
    <source>
        <dbReference type="ARBA" id="ARBA00023015"/>
    </source>
</evidence>
<dbReference type="GO" id="GO:0003700">
    <property type="term" value="F:DNA-binding transcription factor activity"/>
    <property type="evidence" value="ECO:0007669"/>
    <property type="project" value="InterPro"/>
</dbReference>
<keyword evidence="3" id="KW-0804">Transcription</keyword>
<feature type="domain" description="HTH arsR-type" evidence="4">
    <location>
        <begin position="1"/>
        <end position="87"/>
    </location>
</feature>
<keyword evidence="2" id="KW-0238">DNA-binding</keyword>
<dbReference type="GO" id="GO:0003677">
    <property type="term" value="F:DNA binding"/>
    <property type="evidence" value="ECO:0007669"/>
    <property type="project" value="UniProtKB-KW"/>
</dbReference>
<dbReference type="PANTHER" id="PTHR33154">
    <property type="entry name" value="TRANSCRIPTIONAL REGULATOR, ARSR FAMILY"/>
    <property type="match status" value="1"/>
</dbReference>
<dbReference type="EMBL" id="JAEKNS010000142">
    <property type="protein sequence ID" value="MBJ7595952.1"/>
    <property type="molecule type" value="Genomic_DNA"/>
</dbReference>
<dbReference type="PANTHER" id="PTHR33154:SF33">
    <property type="entry name" value="TRANSCRIPTIONAL REPRESSOR SDPR"/>
    <property type="match status" value="1"/>
</dbReference>
<dbReference type="SUPFAM" id="SSF46785">
    <property type="entry name" value="Winged helix' DNA-binding domain"/>
    <property type="match status" value="1"/>
</dbReference>
<dbReference type="CDD" id="cd00090">
    <property type="entry name" value="HTH_ARSR"/>
    <property type="match status" value="1"/>
</dbReference>
<evidence type="ECO:0000256" key="3">
    <source>
        <dbReference type="ARBA" id="ARBA00023163"/>
    </source>
</evidence>
<organism evidence="6 7">
    <name type="scientific">Candidatus Aeolococcus gillhamiae</name>
    <dbReference type="NCBI Taxonomy" id="3127015"/>
    <lineage>
        <taxon>Bacteria</taxon>
        <taxon>Bacillati</taxon>
        <taxon>Candidatus Dormiibacterota</taxon>
        <taxon>Candidatus Dormibacteria</taxon>
        <taxon>Candidatus Aeolococcales</taxon>
        <taxon>Candidatus Aeolococcaceae</taxon>
        <taxon>Candidatus Aeolococcus</taxon>
    </lineage>
</organism>
<dbReference type="PROSITE" id="PS50987">
    <property type="entry name" value="HTH_ARSR_2"/>
    <property type="match status" value="1"/>
</dbReference>
<accession>A0A934K283</accession>
<gene>
    <name evidence="6" type="ORF">DLM65_05210</name>
    <name evidence="5" type="ORF">JF886_14060</name>
</gene>
<accession>A0A2W5Z8Z2</accession>
<dbReference type="PRINTS" id="PR00778">
    <property type="entry name" value="HTHARSR"/>
</dbReference>
<evidence type="ECO:0000259" key="4">
    <source>
        <dbReference type="PROSITE" id="PS50987"/>
    </source>
</evidence>
<dbReference type="InterPro" id="IPR036390">
    <property type="entry name" value="WH_DNA-bd_sf"/>
</dbReference>
<dbReference type="Proteomes" id="UP000606991">
    <property type="component" value="Unassembled WGS sequence"/>
</dbReference>
<reference evidence="6 7" key="1">
    <citation type="journal article" date="2017" name="Nature">
        <title>Atmospheric trace gases support primary production in Antarctic desert surface soil.</title>
        <authorList>
            <person name="Ji M."/>
            <person name="Greening C."/>
            <person name="Vanwonterghem I."/>
            <person name="Carere C.R."/>
            <person name="Bay S.K."/>
            <person name="Steen J.A."/>
            <person name="Montgomery K."/>
            <person name="Lines T."/>
            <person name="Beardall J."/>
            <person name="van Dorst J."/>
            <person name="Snape I."/>
            <person name="Stott M.B."/>
            <person name="Hugenholtz P."/>
            <person name="Ferrari B.C."/>
        </authorList>
    </citation>
    <scope>NUCLEOTIDE SEQUENCE [LARGE SCALE GENOMIC DNA]</scope>
    <source>
        <strain evidence="6">RRmetagenome_bin12</strain>
    </source>
</reference>
<evidence type="ECO:0000313" key="5">
    <source>
        <dbReference type="EMBL" id="MBJ7595952.1"/>
    </source>
</evidence>
<protein>
    <submittedName>
        <fullName evidence="5 6">Transcriptional regulator</fullName>
    </submittedName>
</protein>
<sequence>MNATLIALAQPNRLQIVELLLSGPRPVAEIVERLKLRQPQVSKHLRFLHDAGVVDVRRLAQQRIYSLKPQAFRELDAWLESYRRLWEERLDRFDEVLQDLKEQDVNKENDHALDR</sequence>
<dbReference type="Gene3D" id="1.10.10.10">
    <property type="entry name" value="Winged helix-like DNA-binding domain superfamily/Winged helix DNA-binding domain"/>
    <property type="match status" value="1"/>
</dbReference>
<dbReference type="InterPro" id="IPR051081">
    <property type="entry name" value="HTH_MetalResp_TranReg"/>
</dbReference>
<dbReference type="InterPro" id="IPR036388">
    <property type="entry name" value="WH-like_DNA-bd_sf"/>
</dbReference>
<dbReference type="InterPro" id="IPR011991">
    <property type="entry name" value="ArsR-like_HTH"/>
</dbReference>
<dbReference type="SMART" id="SM00418">
    <property type="entry name" value="HTH_ARSR"/>
    <property type="match status" value="1"/>
</dbReference>
<evidence type="ECO:0000313" key="8">
    <source>
        <dbReference type="Proteomes" id="UP000606991"/>
    </source>
</evidence>
<name>A0A2W5Z8Z2_9BACT</name>
<dbReference type="EMBL" id="QHBU01000093">
    <property type="protein sequence ID" value="PZR81832.1"/>
    <property type="molecule type" value="Genomic_DNA"/>
</dbReference>
<reference evidence="5 8" key="3">
    <citation type="submission" date="2020-10" db="EMBL/GenBank/DDBJ databases">
        <title>Ca. Dormibacterota MAGs.</title>
        <authorList>
            <person name="Montgomery K."/>
        </authorList>
    </citation>
    <scope>NUCLEOTIDE SEQUENCE [LARGE SCALE GENOMIC DNA]</scope>
    <source>
        <strain evidence="5">SC8812_S17_18</strain>
    </source>
</reference>
<comment type="caution">
    <text evidence="6">The sequence shown here is derived from an EMBL/GenBank/DDBJ whole genome shotgun (WGS) entry which is preliminary data.</text>
</comment>